<protein>
    <submittedName>
        <fullName evidence="1">Uncharacterized protein</fullName>
    </submittedName>
</protein>
<dbReference type="RefSeq" id="WP_087414230.1">
    <property type="nucleotide sequence ID" value="NZ_NFKL01000002.1"/>
</dbReference>
<evidence type="ECO:0000313" key="1">
    <source>
        <dbReference type="EMBL" id="OUP60538.1"/>
    </source>
</evidence>
<evidence type="ECO:0000313" key="2">
    <source>
        <dbReference type="Proteomes" id="UP000195326"/>
    </source>
</evidence>
<sequence>MDQTFSKVCGVLRQSLKSPVATGEIPFLIPVVDRNQPKQTKRKDRPFGRSFQRLRILRDALFLFIFVDFREAKIKRGFRVLRDTAQGSALRTRKPFEKGLSESFISPAGGIIP</sequence>
<dbReference type="Proteomes" id="UP000195326">
    <property type="component" value="Unassembled WGS sequence"/>
</dbReference>
<gene>
    <name evidence="1" type="ORF">B5F15_02220</name>
</gene>
<comment type="caution">
    <text evidence="1">The sequence shown here is derived from an EMBL/GenBank/DDBJ whole genome shotgun (WGS) entry which is preliminary data.</text>
</comment>
<accession>A0A1Y4LVB3</accession>
<reference evidence="2" key="1">
    <citation type="submission" date="2017-04" db="EMBL/GenBank/DDBJ databases">
        <title>Function of individual gut microbiota members based on whole genome sequencing of pure cultures obtained from chicken caecum.</title>
        <authorList>
            <person name="Medvecky M."/>
            <person name="Cejkova D."/>
            <person name="Polansky O."/>
            <person name="Karasova D."/>
            <person name="Kubasova T."/>
            <person name="Cizek A."/>
            <person name="Rychlik I."/>
        </authorList>
    </citation>
    <scope>NUCLEOTIDE SEQUENCE [LARGE SCALE GENOMIC DNA]</scope>
    <source>
        <strain evidence="2">An179</strain>
    </source>
</reference>
<organism evidence="1 2">
    <name type="scientific">Butyricicoccus pullicaecorum</name>
    <dbReference type="NCBI Taxonomy" id="501571"/>
    <lineage>
        <taxon>Bacteria</taxon>
        <taxon>Bacillati</taxon>
        <taxon>Bacillota</taxon>
        <taxon>Clostridia</taxon>
        <taxon>Eubacteriales</taxon>
        <taxon>Butyricicoccaceae</taxon>
        <taxon>Butyricicoccus</taxon>
    </lineage>
</organism>
<dbReference type="AlphaFoldDB" id="A0A1Y4LVB3"/>
<proteinExistence type="predicted"/>
<dbReference type="EMBL" id="NFKL01000002">
    <property type="protein sequence ID" value="OUP60538.1"/>
    <property type="molecule type" value="Genomic_DNA"/>
</dbReference>
<name>A0A1Y4LVB3_9FIRM</name>